<evidence type="ECO:0000313" key="2">
    <source>
        <dbReference type="Proteomes" id="UP001177260"/>
    </source>
</evidence>
<organism evidence="1 2">
    <name type="scientific">Aspergillus melleus</name>
    <dbReference type="NCBI Taxonomy" id="138277"/>
    <lineage>
        <taxon>Eukaryota</taxon>
        <taxon>Fungi</taxon>
        <taxon>Dikarya</taxon>
        <taxon>Ascomycota</taxon>
        <taxon>Pezizomycotina</taxon>
        <taxon>Eurotiomycetes</taxon>
        <taxon>Eurotiomycetidae</taxon>
        <taxon>Eurotiales</taxon>
        <taxon>Aspergillaceae</taxon>
        <taxon>Aspergillus</taxon>
        <taxon>Aspergillus subgen. Circumdati</taxon>
    </lineage>
</organism>
<accession>A0ACC3B5D6</accession>
<sequence>MEDQQQPTSQDYDLSTPVSSSSGLRQGLTAYGDAHFSLFLRKVFIKALGYSDDALSRPIIGIINTYSGFNPCHANVPQLIEAAKRGVHLHGGLAVEFPTISVHESFSYPTSMFLRNLMSMDTEEMIRAQPLDACIMIGGCDKTVPAQLMGGLSANKPILPLVTGPMLPGNHRGQRIGACTDCRNNWAAFRAGDIDIEEISAINEELAPTVGTCGVMGTASTMACITAGLGMMPLRGASAPAVSSARIRVAEETGANAVSVAVGRQKPQDILSKESFINAITVLQAIGGSTNAVVHLLAIANRHPQVSGVITLQTFEEIGRKTPLLIDLKPSGDNYMNDFHNAGGMLALLHTLRPLLQLSAKTISGQTLGEVLDASTFRTFPLSIQIIRSLSDPLYPSSSLIVLHGNLAPDGAIMKASASKDRRLLSHTGPAVVFENSADLARRIDDPELPVTADSVLVLQGIGPVGNPGMPEAGLIPIPRKLASAGVKDMLRLSDESALPESPFGVVGTGDLITCDIEQRILRVDISDEELTVRLVERKRRAIERKNTGGRQGREKRGYVGLYERSVNQAQHGADFDFLAANE</sequence>
<dbReference type="EMBL" id="JAOPJF010000024">
    <property type="protein sequence ID" value="KAK1145452.1"/>
    <property type="molecule type" value="Genomic_DNA"/>
</dbReference>
<protein>
    <submittedName>
        <fullName evidence="1">Uncharacterized protein</fullName>
    </submittedName>
</protein>
<dbReference type="Proteomes" id="UP001177260">
    <property type="component" value="Unassembled WGS sequence"/>
</dbReference>
<keyword evidence="2" id="KW-1185">Reference proteome</keyword>
<gene>
    <name evidence="1" type="ORF">N8T08_004327</name>
</gene>
<evidence type="ECO:0000313" key="1">
    <source>
        <dbReference type="EMBL" id="KAK1145452.1"/>
    </source>
</evidence>
<name>A0ACC3B5D6_9EURO</name>
<proteinExistence type="predicted"/>
<comment type="caution">
    <text evidence="1">The sequence shown here is derived from an EMBL/GenBank/DDBJ whole genome shotgun (WGS) entry which is preliminary data.</text>
</comment>
<reference evidence="1 2" key="1">
    <citation type="journal article" date="2023" name="ACS Omega">
        <title>Identification of the Neoaspergillic Acid Biosynthesis Gene Cluster by Establishing an In Vitro CRISPR-Ribonucleoprotein Genetic System in Aspergillus melleus.</title>
        <authorList>
            <person name="Yuan B."/>
            <person name="Grau M.F."/>
            <person name="Murata R.M."/>
            <person name="Torok T."/>
            <person name="Venkateswaran K."/>
            <person name="Stajich J.E."/>
            <person name="Wang C.C.C."/>
        </authorList>
    </citation>
    <scope>NUCLEOTIDE SEQUENCE [LARGE SCALE GENOMIC DNA]</scope>
    <source>
        <strain evidence="1 2">IMV 1140</strain>
    </source>
</reference>